<protein>
    <recommendedName>
        <fullName evidence="4">Right handed beta helix domain-containing protein</fullName>
    </recommendedName>
</protein>
<dbReference type="AlphaFoldDB" id="A0AAE0F7Z9"/>
<accession>A0AAE0F7Z9</accession>
<gene>
    <name evidence="2" type="ORF">CYMTET_36057</name>
</gene>
<dbReference type="InterPro" id="IPR011050">
    <property type="entry name" value="Pectin_lyase_fold/virulence"/>
</dbReference>
<dbReference type="Gene3D" id="2.160.20.10">
    <property type="entry name" value="Single-stranded right-handed beta-helix, Pectin lyase-like"/>
    <property type="match status" value="1"/>
</dbReference>
<proteinExistence type="predicted"/>
<dbReference type="InterPro" id="IPR012334">
    <property type="entry name" value="Pectin_lyas_fold"/>
</dbReference>
<name>A0AAE0F7Z9_9CHLO</name>
<evidence type="ECO:0008006" key="4">
    <source>
        <dbReference type="Google" id="ProtNLM"/>
    </source>
</evidence>
<dbReference type="SUPFAM" id="SSF51126">
    <property type="entry name" value="Pectin lyase-like"/>
    <property type="match status" value="1"/>
</dbReference>
<dbReference type="EMBL" id="LGRX02023236">
    <property type="protein sequence ID" value="KAK3254739.1"/>
    <property type="molecule type" value="Genomic_DNA"/>
</dbReference>
<evidence type="ECO:0000313" key="3">
    <source>
        <dbReference type="Proteomes" id="UP001190700"/>
    </source>
</evidence>
<reference evidence="2 3" key="1">
    <citation type="journal article" date="2015" name="Genome Biol. Evol.">
        <title>Comparative Genomics of a Bacterivorous Green Alga Reveals Evolutionary Causalities and Consequences of Phago-Mixotrophic Mode of Nutrition.</title>
        <authorList>
            <person name="Burns J.A."/>
            <person name="Paasch A."/>
            <person name="Narechania A."/>
            <person name="Kim E."/>
        </authorList>
    </citation>
    <scope>NUCLEOTIDE SEQUENCE [LARGE SCALE GENOMIC DNA]</scope>
    <source>
        <strain evidence="2 3">PLY_AMNH</strain>
    </source>
</reference>
<evidence type="ECO:0000256" key="1">
    <source>
        <dbReference type="SAM" id="MobiDB-lite"/>
    </source>
</evidence>
<organism evidence="2 3">
    <name type="scientific">Cymbomonas tetramitiformis</name>
    <dbReference type="NCBI Taxonomy" id="36881"/>
    <lineage>
        <taxon>Eukaryota</taxon>
        <taxon>Viridiplantae</taxon>
        <taxon>Chlorophyta</taxon>
        <taxon>Pyramimonadophyceae</taxon>
        <taxon>Pyramimonadales</taxon>
        <taxon>Pyramimonadaceae</taxon>
        <taxon>Cymbomonas</taxon>
    </lineage>
</organism>
<feature type="non-terminal residue" evidence="2">
    <location>
        <position position="246"/>
    </location>
</feature>
<feature type="region of interest" description="Disordered" evidence="1">
    <location>
        <begin position="89"/>
        <end position="157"/>
    </location>
</feature>
<feature type="compositionally biased region" description="Polar residues" evidence="1">
    <location>
        <begin position="135"/>
        <end position="151"/>
    </location>
</feature>
<comment type="caution">
    <text evidence="2">The sequence shown here is derived from an EMBL/GenBank/DDBJ whole genome shotgun (WGS) entry which is preliminary data.</text>
</comment>
<dbReference type="Proteomes" id="UP001190700">
    <property type="component" value="Unassembled WGS sequence"/>
</dbReference>
<evidence type="ECO:0000313" key="2">
    <source>
        <dbReference type="EMBL" id="KAK3254739.1"/>
    </source>
</evidence>
<keyword evidence="3" id="KW-1185">Reference proteome</keyword>
<sequence length="246" mass="25757">MAVHEVSAGAKIFPFLEAAREGDTISLAPGKYFESITLKKQVEIRGNASCTAEDPAHIISSGGPAVRILAPKVVIECLTFSMVHFAEKRKSKSRTSSRNSSYGAPDSGGLDVEDFEDHSQGSLQPAEYPGGYRGTTFSGPGSQAAMSSGTGPDTMWSPAIKSQVATRRDVDACVEVCNGSATNLLEVIIMVGSPSTTGMLVEGYGSQVVMVRCAVGEGLNGLDVRDEGSIMLDNCEVMGNAQAGLK</sequence>